<evidence type="ECO:0000313" key="2">
    <source>
        <dbReference type="Proteomes" id="UP001163321"/>
    </source>
</evidence>
<accession>A0ACC0VGL6</accession>
<keyword evidence="2" id="KW-1185">Reference proteome</keyword>
<proteinExistence type="predicted"/>
<dbReference type="Proteomes" id="UP001163321">
    <property type="component" value="Chromosome 9"/>
</dbReference>
<evidence type="ECO:0000313" key="1">
    <source>
        <dbReference type="EMBL" id="KAI9905291.1"/>
    </source>
</evidence>
<reference evidence="1 2" key="1">
    <citation type="journal article" date="2022" name="bioRxiv">
        <title>The genome of the oomycete Peronosclerospora sorghi, a cosmopolitan pathogen of maize and sorghum, is inflated with dispersed pseudogenes.</title>
        <authorList>
            <person name="Fletcher K."/>
            <person name="Martin F."/>
            <person name="Isakeit T."/>
            <person name="Cavanaugh K."/>
            <person name="Magill C."/>
            <person name="Michelmore R."/>
        </authorList>
    </citation>
    <scope>NUCLEOTIDE SEQUENCE [LARGE SCALE GENOMIC DNA]</scope>
    <source>
        <strain evidence="1">P6</strain>
    </source>
</reference>
<gene>
    <name evidence="1" type="ORF">PsorP6_013520</name>
</gene>
<organism evidence="1 2">
    <name type="scientific">Peronosclerospora sorghi</name>
    <dbReference type="NCBI Taxonomy" id="230839"/>
    <lineage>
        <taxon>Eukaryota</taxon>
        <taxon>Sar</taxon>
        <taxon>Stramenopiles</taxon>
        <taxon>Oomycota</taxon>
        <taxon>Peronosporomycetes</taxon>
        <taxon>Peronosporales</taxon>
        <taxon>Peronosporaceae</taxon>
        <taxon>Peronosclerospora</taxon>
    </lineage>
</organism>
<sequence>MTKLPLETCPFPPLHLVDSDHETLVNLAEVIVTEAIEDYERHLRYHAGRVDPAAWARVKKVDDILVYQDREALKERRLSRVNLSRTTKQREILHLLWLGTIRSELEDIMYAVVDRTTEEAKLKAASIESTILDVAVLASPVHPTTEFPFRGLQVKWAVKNAGPLMMRSIVRCRDFIYLESTGVTTLSTGERVGYQLLHSISLPGAPELHDFKFVRGNMTLYHLFRQKSAGVVETYVKAFLDYMGDMPLRIATTLATSRVVSVSKLGEYALLKKLHWLLTQRRDILPTNRSNLCLVCLVMMQGSLKRQRTCKICMNRCCLRCCVPQKMYFVRLHSRVVVRTDAHVCKKCIQTASSKSSVDIIKDDVSQPNNHLKTYKYWSTVSPSSSTSSRGTTMKLPLFTCPFKPLELSDSEQDMIRSTADSILIDTMTDYDRLLLHENGVVDTERWKLLKRKENLAAYQDRCALAVTLRASKSIEFKSPQDPITPRSAPSLRASTQRVLWHGTINCDLDDLMLGVLTPNADTWKVKASYLNDSGLDYFLLATIKERTTEHPFDGLEIKWTLNDMGPGMAKPLVSPRDFVFLESTGITYSPKTGERIGYHICKSIDVPGIPELSKYKVVRGRLELYHIFRQKSHGVVEVYVRALCDLQGGMPFSSISVFSMEAIPTLSLVALCGERHKVMWMLQTMETREKDDLALSVCTVCSKDLSKTFLTFMIKTCRLCSGRICSGCRIPKKMNFLDRRTPEVIKKIIDLCTRCAHLCARVSALQVAQEEISLGNPTSFFYQDEGDRSGSCTVSMSSGGGDVTDLGSDTHNSSF</sequence>
<dbReference type="EMBL" id="CM047588">
    <property type="protein sequence ID" value="KAI9905291.1"/>
    <property type="molecule type" value="Genomic_DNA"/>
</dbReference>
<name>A0ACC0VGL6_9STRA</name>
<comment type="caution">
    <text evidence="1">The sequence shown here is derived from an EMBL/GenBank/DDBJ whole genome shotgun (WGS) entry which is preliminary data.</text>
</comment>
<protein>
    <submittedName>
        <fullName evidence="1">Uncharacterized protein</fullName>
    </submittedName>
</protein>